<accession>A0ABY1VDT5</accession>
<keyword evidence="2" id="KW-1185">Reference proteome</keyword>
<sequence>MLDHSDLLGDDVELLADLHANLNGPVSFFVCRAGKGSPSMER</sequence>
<reference evidence="1 2" key="1">
    <citation type="submission" date="2018-01" db="EMBL/GenBank/DDBJ databases">
        <authorList>
            <person name="Clerissi C."/>
        </authorList>
    </citation>
    <scope>NUCLEOTIDE SEQUENCE [LARGE SCALE GENOMIC DNA]</scope>
    <source>
        <strain evidence="1">Cupriavidus taiwanensis STM 6082</strain>
    </source>
</reference>
<organism evidence="1 2">
    <name type="scientific">Cupriavidus neocaledonicus</name>
    <dbReference type="NCBI Taxonomy" id="1040979"/>
    <lineage>
        <taxon>Bacteria</taxon>
        <taxon>Pseudomonadati</taxon>
        <taxon>Pseudomonadota</taxon>
        <taxon>Betaproteobacteria</taxon>
        <taxon>Burkholderiales</taxon>
        <taxon>Burkholderiaceae</taxon>
        <taxon>Cupriavidus</taxon>
    </lineage>
</organism>
<gene>
    <name evidence="1" type="ORF">CBM2605_U80002</name>
</gene>
<proteinExistence type="predicted"/>
<name>A0ABY1VDT5_9BURK</name>
<protein>
    <submittedName>
        <fullName evidence="1">Uncharacterized protein</fullName>
    </submittedName>
</protein>
<comment type="caution">
    <text evidence="1">The sequence shown here is derived from an EMBL/GenBank/DDBJ whole genome shotgun (WGS) entry which is preliminary data.</text>
</comment>
<dbReference type="Proteomes" id="UP000256710">
    <property type="component" value="Unassembled WGS sequence"/>
</dbReference>
<dbReference type="EMBL" id="OFTC01000094">
    <property type="protein sequence ID" value="SOZ40989.1"/>
    <property type="molecule type" value="Genomic_DNA"/>
</dbReference>
<evidence type="ECO:0000313" key="2">
    <source>
        <dbReference type="Proteomes" id="UP000256710"/>
    </source>
</evidence>
<evidence type="ECO:0000313" key="1">
    <source>
        <dbReference type="EMBL" id="SOZ40989.1"/>
    </source>
</evidence>